<proteinExistence type="predicted"/>
<dbReference type="Pfam" id="PF09755">
    <property type="entry name" value="DUF2046"/>
    <property type="match status" value="2"/>
</dbReference>
<name>A0A177B104_9BILA</name>
<keyword evidence="3" id="KW-1185">Reference proteome</keyword>
<comment type="caution">
    <text evidence="2">The sequence shown here is derived from an EMBL/GenBank/DDBJ whole genome shotgun (WGS) entry which is preliminary data.</text>
</comment>
<feature type="coiled-coil region" evidence="1">
    <location>
        <begin position="23"/>
        <end position="165"/>
    </location>
</feature>
<dbReference type="AlphaFoldDB" id="A0A177B104"/>
<organism evidence="2 3">
    <name type="scientific">Intoshia linei</name>
    <dbReference type="NCBI Taxonomy" id="1819745"/>
    <lineage>
        <taxon>Eukaryota</taxon>
        <taxon>Metazoa</taxon>
        <taxon>Spiralia</taxon>
        <taxon>Lophotrochozoa</taxon>
        <taxon>Mesozoa</taxon>
        <taxon>Orthonectida</taxon>
        <taxon>Rhopaluridae</taxon>
        <taxon>Intoshia</taxon>
    </lineage>
</organism>
<dbReference type="EMBL" id="LWCA01000573">
    <property type="protein sequence ID" value="OAF67800.1"/>
    <property type="molecule type" value="Genomic_DNA"/>
</dbReference>
<protein>
    <submittedName>
        <fullName evidence="2">Coiled-coil domain-containing protein 6</fullName>
    </submittedName>
</protein>
<dbReference type="Proteomes" id="UP000078046">
    <property type="component" value="Unassembled WGS sequence"/>
</dbReference>
<dbReference type="OrthoDB" id="78858at2759"/>
<dbReference type="PANTHER" id="PTHR15276:SF0">
    <property type="entry name" value="COILED-COIL DOMAIN-CONTAINING PROTEIN 6"/>
    <property type="match status" value="1"/>
</dbReference>
<gene>
    <name evidence="2" type="ORF">A3Q56_04492</name>
</gene>
<accession>A0A177B104</accession>
<reference evidence="2 3" key="1">
    <citation type="submission" date="2016-04" db="EMBL/GenBank/DDBJ databases">
        <title>The genome of Intoshia linei affirms orthonectids as highly simplified spiralians.</title>
        <authorList>
            <person name="Mikhailov K.V."/>
            <person name="Slusarev G.S."/>
            <person name="Nikitin M.A."/>
            <person name="Logacheva M.D."/>
            <person name="Penin A."/>
            <person name="Aleoshin V."/>
            <person name="Panchin Y.V."/>
        </authorList>
    </citation>
    <scope>NUCLEOTIDE SEQUENCE [LARGE SCALE GENOMIC DNA]</scope>
    <source>
        <strain evidence="2">Intl2013</strain>
        <tissue evidence="2">Whole animal</tissue>
    </source>
</reference>
<dbReference type="InterPro" id="IPR019152">
    <property type="entry name" value="DUF2046"/>
</dbReference>
<evidence type="ECO:0000313" key="2">
    <source>
        <dbReference type="EMBL" id="OAF67800.1"/>
    </source>
</evidence>
<dbReference type="PANTHER" id="PTHR15276">
    <property type="entry name" value="H4 D10S170 PROTEIN-RELATED"/>
    <property type="match status" value="1"/>
</dbReference>
<evidence type="ECO:0000256" key="1">
    <source>
        <dbReference type="SAM" id="Coils"/>
    </source>
</evidence>
<keyword evidence="1" id="KW-0175">Coiled coil</keyword>
<sequence>MADIPSSSVESCCGSTCSYRLKMEMLQIQLNEYKQKYISLRNENSELKRSNVIMQARAETEEEFITNSLLKKIHNLKKEKEALAKNCEKEEEFLTNTLNRQCTQLRNEKIELEKTIENQQVNKIEKMEKTISKLEHEMFLKQTSINRQKIERGELENALENEQESLVNRLWKQLDQLETDKRILQHQLDNKMLINPMQFEHDNEEILQEEVNILEASKGDSCGTTNLEISSVLHHLAKDEGEASNPKYHIKVLKHQISLLIKKVKTLSNDLANSRYQNEKIMMKYEKENSKLQRKLNCECLRNEQLYRQLSESESSIDLDEDTRMKLRESPITRSSLSTTHKPYNTQSLRMRSNSSLATTSCTMPKVKHNVLSPSSTFVPISTTYPEFKHSLSINIDNPQGENTNPVKAVILEPKKDIEFTHP</sequence>
<evidence type="ECO:0000313" key="3">
    <source>
        <dbReference type="Proteomes" id="UP000078046"/>
    </source>
</evidence>